<dbReference type="RefSeq" id="WP_125553425.1">
    <property type="nucleotide sequence ID" value="NZ_RBVX01000001.1"/>
</dbReference>
<evidence type="ECO:0000313" key="2">
    <source>
        <dbReference type="Proteomes" id="UP000275076"/>
    </source>
</evidence>
<dbReference type="GO" id="GO:0016779">
    <property type="term" value="F:nucleotidyltransferase activity"/>
    <property type="evidence" value="ECO:0007669"/>
    <property type="project" value="UniProtKB-KW"/>
</dbReference>
<dbReference type="InterPro" id="IPR029044">
    <property type="entry name" value="Nucleotide-diphossugar_trans"/>
</dbReference>
<accession>A0A428N9U2</accession>
<evidence type="ECO:0000313" key="1">
    <source>
        <dbReference type="EMBL" id="RSL35110.1"/>
    </source>
</evidence>
<dbReference type="OrthoDB" id="9815559at2"/>
<keyword evidence="1" id="KW-0548">Nucleotidyltransferase</keyword>
<gene>
    <name evidence="1" type="ORF">D7Z54_00615</name>
</gene>
<organism evidence="1 2">
    <name type="scientific">Salibacterium salarium</name>
    <dbReference type="NCBI Taxonomy" id="284579"/>
    <lineage>
        <taxon>Bacteria</taxon>
        <taxon>Bacillati</taxon>
        <taxon>Bacillota</taxon>
        <taxon>Bacilli</taxon>
        <taxon>Bacillales</taxon>
        <taxon>Bacillaceae</taxon>
    </lineage>
</organism>
<dbReference type="SUPFAM" id="SSF53448">
    <property type="entry name" value="Nucleotide-diphospho-sugar transferases"/>
    <property type="match status" value="1"/>
</dbReference>
<name>A0A428N9U2_9BACI</name>
<dbReference type="AlphaFoldDB" id="A0A428N9U2"/>
<reference evidence="1 2" key="1">
    <citation type="submission" date="2018-10" db="EMBL/GenBank/DDBJ databases">
        <title>Draft genome sequence of Bacillus salarius IM0101, isolated from a hypersaline soil in Inner Mongolia, China.</title>
        <authorList>
            <person name="Yamprayoonswat W."/>
            <person name="Boonvisut S."/>
            <person name="Jumpathong W."/>
            <person name="Sittihan S."/>
            <person name="Ruangsuj P."/>
            <person name="Wanthongcharoen S."/>
            <person name="Thongpramul N."/>
            <person name="Pimmason S."/>
            <person name="Yu B."/>
            <person name="Yasawong M."/>
        </authorList>
    </citation>
    <scope>NUCLEOTIDE SEQUENCE [LARGE SCALE GENOMIC DNA]</scope>
    <source>
        <strain evidence="1 2">IM0101</strain>
    </source>
</reference>
<protein>
    <submittedName>
        <fullName evidence="1">Acylneuraminate cytidylyltransferase</fullName>
    </submittedName>
</protein>
<dbReference type="InterPro" id="IPR003329">
    <property type="entry name" value="Cytidylyl_trans"/>
</dbReference>
<keyword evidence="1" id="KW-0808">Transferase</keyword>
<dbReference type="Proteomes" id="UP000275076">
    <property type="component" value="Unassembled WGS sequence"/>
</dbReference>
<comment type="caution">
    <text evidence="1">The sequence shown here is derived from an EMBL/GenBank/DDBJ whole genome shotgun (WGS) entry which is preliminary data.</text>
</comment>
<dbReference type="CDD" id="cd02518">
    <property type="entry name" value="GT2_SpsF"/>
    <property type="match status" value="1"/>
</dbReference>
<dbReference type="Gene3D" id="3.90.550.10">
    <property type="entry name" value="Spore Coat Polysaccharide Biosynthesis Protein SpsA, Chain A"/>
    <property type="match status" value="1"/>
</dbReference>
<dbReference type="EMBL" id="RBVX01000001">
    <property type="protein sequence ID" value="RSL35110.1"/>
    <property type="molecule type" value="Genomic_DNA"/>
</dbReference>
<dbReference type="PANTHER" id="PTHR42866:SF1">
    <property type="entry name" value="SPORE COAT POLYSACCHARIDE BIOSYNTHESIS PROTEIN SPSF"/>
    <property type="match status" value="1"/>
</dbReference>
<dbReference type="GO" id="GO:0005829">
    <property type="term" value="C:cytosol"/>
    <property type="evidence" value="ECO:0007669"/>
    <property type="project" value="TreeGrafter"/>
</dbReference>
<dbReference type="PANTHER" id="PTHR42866">
    <property type="entry name" value="3-DEOXY-MANNO-OCTULOSONATE CYTIDYLYLTRANSFERASE"/>
    <property type="match status" value="1"/>
</dbReference>
<proteinExistence type="predicted"/>
<dbReference type="Pfam" id="PF02348">
    <property type="entry name" value="CTP_transf_3"/>
    <property type="match status" value="1"/>
</dbReference>
<keyword evidence="2" id="KW-1185">Reference proteome</keyword>
<sequence length="241" mass="27838">MNTVIIIQARMGSSRLPGKVLKPLGDSVVLDYVVKRCNRITNATKVVVATSTHDRDYAIVEWCSRNNVECFRGSELDVLARYYQCAKHFQADIVVRVTADCPFVDYELADECICKMKIENADILRMTGELPRGLTVEIFSFESLEYMYRYGTESHQKEHVTYYSKEYPSEFDIDFYKVPSELEEPSLRITLDTEEDYVMCTNLAKHFYQDIFVSSKNVVNYLIENSEVANINAHITQKNVK</sequence>